<evidence type="ECO:0000313" key="2">
    <source>
        <dbReference type="EMBL" id="MQM12548.1"/>
    </source>
</evidence>
<feature type="region of interest" description="Disordered" evidence="1">
    <location>
        <begin position="283"/>
        <end position="302"/>
    </location>
</feature>
<reference evidence="2" key="1">
    <citation type="submission" date="2017-07" db="EMBL/GenBank/DDBJ databases">
        <title>Taro Niue Genome Assembly and Annotation.</title>
        <authorList>
            <person name="Atibalentja N."/>
            <person name="Keating K."/>
            <person name="Fields C.J."/>
        </authorList>
    </citation>
    <scope>NUCLEOTIDE SEQUENCE</scope>
    <source>
        <strain evidence="2">Niue_2</strain>
        <tissue evidence="2">Leaf</tissue>
    </source>
</reference>
<protein>
    <submittedName>
        <fullName evidence="2">Uncharacterized protein</fullName>
    </submittedName>
</protein>
<dbReference type="EMBL" id="NMUH01005353">
    <property type="protein sequence ID" value="MQM12548.1"/>
    <property type="molecule type" value="Genomic_DNA"/>
</dbReference>
<dbReference type="Proteomes" id="UP000652761">
    <property type="component" value="Unassembled WGS sequence"/>
</dbReference>
<organism evidence="2 3">
    <name type="scientific">Colocasia esculenta</name>
    <name type="common">Wild taro</name>
    <name type="synonym">Arum esculentum</name>
    <dbReference type="NCBI Taxonomy" id="4460"/>
    <lineage>
        <taxon>Eukaryota</taxon>
        <taxon>Viridiplantae</taxon>
        <taxon>Streptophyta</taxon>
        <taxon>Embryophyta</taxon>
        <taxon>Tracheophyta</taxon>
        <taxon>Spermatophyta</taxon>
        <taxon>Magnoliopsida</taxon>
        <taxon>Liliopsida</taxon>
        <taxon>Araceae</taxon>
        <taxon>Aroideae</taxon>
        <taxon>Colocasieae</taxon>
        <taxon>Colocasia</taxon>
    </lineage>
</organism>
<gene>
    <name evidence="2" type="ORF">Taro_045467</name>
</gene>
<evidence type="ECO:0000256" key="1">
    <source>
        <dbReference type="SAM" id="MobiDB-lite"/>
    </source>
</evidence>
<dbReference type="AlphaFoldDB" id="A0A843X0B2"/>
<keyword evidence="3" id="KW-1185">Reference proteome</keyword>
<accession>A0A843X0B2</accession>
<name>A0A843X0B2_COLES</name>
<comment type="caution">
    <text evidence="2">The sequence shown here is derived from an EMBL/GenBank/DDBJ whole genome shotgun (WGS) entry which is preliminary data.</text>
</comment>
<proteinExistence type="predicted"/>
<sequence length="302" mass="34577">MIHLPQRPGQALRLLGNEALVHYNPDRCYLQCGAARTVVPLLSHYPTFQTRKMDDDQDERDVQSAIIHWEGCSMSLLQVRACLHLPALRRGILERPGLVPIARRWDSCRDTHTLSDQLAAIQDAIDSYPQLDRSLGLRQSAVEFPSRDRMPRPHRSFWGLHDTTDWCERENEQIQNWERRGKQVKSFATTNDAYLQAFALKYGAKVYKGARRQVDMTGETASLRALLYSAMQDREIAQREVEQLRKELERVRRAAGAGAFSSRAAEGSQSDLEDRLVAAVRRAEETQTELAERVREGAEDRH</sequence>
<evidence type="ECO:0000313" key="3">
    <source>
        <dbReference type="Proteomes" id="UP000652761"/>
    </source>
</evidence>